<feature type="transmembrane region" description="Helical" evidence="1">
    <location>
        <begin position="20"/>
        <end position="49"/>
    </location>
</feature>
<dbReference type="AlphaFoldDB" id="A0A1B0AQ37"/>
<protein>
    <submittedName>
        <fullName evidence="2">Uncharacterized protein</fullName>
    </submittedName>
</protein>
<evidence type="ECO:0000256" key="1">
    <source>
        <dbReference type="SAM" id="Phobius"/>
    </source>
</evidence>
<keyword evidence="1" id="KW-0472">Membrane</keyword>
<dbReference type="Proteomes" id="UP000092460">
    <property type="component" value="Unassembled WGS sequence"/>
</dbReference>
<name>A0A1B0AQ37_9MUSC</name>
<evidence type="ECO:0000313" key="3">
    <source>
        <dbReference type="Proteomes" id="UP000092460"/>
    </source>
</evidence>
<sequence length="191" mass="21957">MVLERSYHMSNLISYQTWYYHFLIVVDGNCYFVSAAAPCLLVNITWWLILFVGRCRLLTASTCQPPSPNTIATNSVAYNFCRLNLQGLRTRQSKYYFSRSSLSLLYNPPPYVLDFPLHLASKYVSVEDLSRGASTFQSSDVRMRNQCLQSLDEDAVFLKKFNGPAVELEDGVKQQLYYTRACDRKKKQSLS</sequence>
<keyword evidence="1" id="KW-1133">Transmembrane helix</keyword>
<dbReference type="EnsemblMetazoa" id="GPPI004526-RA">
    <property type="protein sequence ID" value="GPPI004526-PA"/>
    <property type="gene ID" value="GPPI004526"/>
</dbReference>
<dbReference type="VEuPathDB" id="VectorBase:GPPI004526"/>
<organism evidence="2 3">
    <name type="scientific">Glossina palpalis gambiensis</name>
    <dbReference type="NCBI Taxonomy" id="67801"/>
    <lineage>
        <taxon>Eukaryota</taxon>
        <taxon>Metazoa</taxon>
        <taxon>Ecdysozoa</taxon>
        <taxon>Arthropoda</taxon>
        <taxon>Hexapoda</taxon>
        <taxon>Insecta</taxon>
        <taxon>Pterygota</taxon>
        <taxon>Neoptera</taxon>
        <taxon>Endopterygota</taxon>
        <taxon>Diptera</taxon>
        <taxon>Brachycera</taxon>
        <taxon>Muscomorpha</taxon>
        <taxon>Hippoboscoidea</taxon>
        <taxon>Glossinidae</taxon>
        <taxon>Glossina</taxon>
    </lineage>
</organism>
<proteinExistence type="predicted"/>
<reference evidence="2" key="2">
    <citation type="submission" date="2020-05" db="UniProtKB">
        <authorList>
            <consortium name="EnsemblMetazoa"/>
        </authorList>
    </citation>
    <scope>IDENTIFICATION</scope>
    <source>
        <strain evidence="2">IAEA</strain>
    </source>
</reference>
<keyword evidence="1" id="KW-0812">Transmembrane</keyword>
<reference evidence="3" key="1">
    <citation type="submission" date="2015-01" db="EMBL/GenBank/DDBJ databases">
        <authorList>
            <person name="Aksoy S."/>
            <person name="Warren W."/>
            <person name="Wilson R.K."/>
        </authorList>
    </citation>
    <scope>NUCLEOTIDE SEQUENCE [LARGE SCALE GENOMIC DNA]</scope>
    <source>
        <strain evidence="3">IAEA</strain>
    </source>
</reference>
<evidence type="ECO:0000313" key="2">
    <source>
        <dbReference type="EnsemblMetazoa" id="GPPI004526-PA"/>
    </source>
</evidence>
<keyword evidence="3" id="KW-1185">Reference proteome</keyword>
<accession>A0A1B0AQ37</accession>
<dbReference type="EMBL" id="JXJN01001663">
    <property type="status" value="NOT_ANNOTATED_CDS"/>
    <property type="molecule type" value="Genomic_DNA"/>
</dbReference>